<keyword evidence="3" id="KW-1185">Reference proteome</keyword>
<dbReference type="AlphaFoldDB" id="A0A2A2KDT6"/>
<gene>
    <name evidence="2" type="ORF">WR25_22460</name>
</gene>
<evidence type="ECO:0000313" key="2">
    <source>
        <dbReference type="EMBL" id="PAV72028.1"/>
    </source>
</evidence>
<comment type="caution">
    <text evidence="2">The sequence shown here is derived from an EMBL/GenBank/DDBJ whole genome shotgun (WGS) entry which is preliminary data.</text>
</comment>
<organism evidence="2 3">
    <name type="scientific">Diploscapter pachys</name>
    <dbReference type="NCBI Taxonomy" id="2018661"/>
    <lineage>
        <taxon>Eukaryota</taxon>
        <taxon>Metazoa</taxon>
        <taxon>Ecdysozoa</taxon>
        <taxon>Nematoda</taxon>
        <taxon>Chromadorea</taxon>
        <taxon>Rhabditida</taxon>
        <taxon>Rhabditina</taxon>
        <taxon>Rhabditomorpha</taxon>
        <taxon>Rhabditoidea</taxon>
        <taxon>Rhabditidae</taxon>
        <taxon>Diploscapter</taxon>
    </lineage>
</organism>
<feature type="region of interest" description="Disordered" evidence="1">
    <location>
        <begin position="1"/>
        <end position="45"/>
    </location>
</feature>
<feature type="compositionally biased region" description="Polar residues" evidence="1">
    <location>
        <begin position="10"/>
        <end position="20"/>
    </location>
</feature>
<protein>
    <submittedName>
        <fullName evidence="2">Uncharacterized protein</fullName>
    </submittedName>
</protein>
<dbReference type="Proteomes" id="UP000218231">
    <property type="component" value="Unassembled WGS sequence"/>
</dbReference>
<dbReference type="EMBL" id="LIAE01008866">
    <property type="protein sequence ID" value="PAV72028.1"/>
    <property type="molecule type" value="Genomic_DNA"/>
</dbReference>
<proteinExistence type="predicted"/>
<reference evidence="2 3" key="1">
    <citation type="journal article" date="2017" name="Curr. Biol.">
        <title>Genome architecture and evolution of a unichromosomal asexual nematode.</title>
        <authorList>
            <person name="Fradin H."/>
            <person name="Zegar C."/>
            <person name="Gutwein M."/>
            <person name="Lucas J."/>
            <person name="Kovtun M."/>
            <person name="Corcoran D."/>
            <person name="Baugh L.R."/>
            <person name="Kiontke K."/>
            <person name="Gunsalus K."/>
            <person name="Fitch D.H."/>
            <person name="Piano F."/>
        </authorList>
    </citation>
    <scope>NUCLEOTIDE SEQUENCE [LARGE SCALE GENOMIC DNA]</scope>
    <source>
        <strain evidence="2">PF1309</strain>
    </source>
</reference>
<name>A0A2A2KDT6_9BILA</name>
<evidence type="ECO:0000313" key="3">
    <source>
        <dbReference type="Proteomes" id="UP000218231"/>
    </source>
</evidence>
<sequence>MESAPPILQHNWTRDQQNGKNEGGNGWSEGSDENGKDETGTETGMEIGTEVDGQAQHNTCDGVIAGSAQSDFRSELVGKAIKS</sequence>
<evidence type="ECO:0000256" key="1">
    <source>
        <dbReference type="SAM" id="MobiDB-lite"/>
    </source>
</evidence>
<accession>A0A2A2KDT6</accession>